<reference evidence="2 3" key="1">
    <citation type="submission" date="2018-06" db="EMBL/GenBank/DDBJ databases">
        <authorList>
            <consortium name="Pathogen Informatics"/>
            <person name="Doyle S."/>
        </authorList>
    </citation>
    <scope>NUCLEOTIDE SEQUENCE [LARGE SCALE GENOMIC DNA]</scope>
    <source>
        <strain evidence="2 3">NCTC13184</strain>
    </source>
</reference>
<dbReference type="Proteomes" id="UP000255082">
    <property type="component" value="Unassembled WGS sequence"/>
</dbReference>
<evidence type="ECO:0000313" key="3">
    <source>
        <dbReference type="Proteomes" id="UP000255082"/>
    </source>
</evidence>
<keyword evidence="1" id="KW-1133">Transmembrane helix</keyword>
<accession>A0A378WM47</accession>
<organism evidence="2 3">
    <name type="scientific">Nocardia africana</name>
    <dbReference type="NCBI Taxonomy" id="134964"/>
    <lineage>
        <taxon>Bacteria</taxon>
        <taxon>Bacillati</taxon>
        <taxon>Actinomycetota</taxon>
        <taxon>Actinomycetes</taxon>
        <taxon>Mycobacteriales</taxon>
        <taxon>Nocardiaceae</taxon>
        <taxon>Nocardia</taxon>
    </lineage>
</organism>
<sequence>MGASVPTMGTLTVSRCTECMTATTATATSTTSGFATGSLIGATVTTGLLAGVFYAYASSVMLALRQLDDRTFVDVMNRINTVIVNPVFMLSFLGSVAFTGLAAVLYWRTDQRTVLWWVLLALALNVISFLITSGGNVPLNNQLADTSSGDFATLRHQFEGPWITLNILRALANTGALGVLAWALRTTNKG</sequence>
<dbReference type="EMBL" id="UGRU01000001">
    <property type="protein sequence ID" value="SUA42309.1"/>
    <property type="molecule type" value="Genomic_DNA"/>
</dbReference>
<feature type="transmembrane region" description="Helical" evidence="1">
    <location>
        <begin position="39"/>
        <end position="63"/>
    </location>
</feature>
<dbReference type="InterPro" id="IPR013901">
    <property type="entry name" value="Anthrone_oxy"/>
</dbReference>
<dbReference type="Pfam" id="PF08592">
    <property type="entry name" value="Anthrone_oxy"/>
    <property type="match status" value="1"/>
</dbReference>
<proteinExistence type="predicted"/>
<name>A0A378WM47_9NOCA</name>
<evidence type="ECO:0000313" key="2">
    <source>
        <dbReference type="EMBL" id="SUA42309.1"/>
    </source>
</evidence>
<keyword evidence="1" id="KW-0812">Transmembrane</keyword>
<feature type="transmembrane region" description="Helical" evidence="1">
    <location>
        <begin position="162"/>
        <end position="184"/>
    </location>
</feature>
<gene>
    <name evidence="2" type="ORF">NCTC13184_01662</name>
</gene>
<evidence type="ECO:0000256" key="1">
    <source>
        <dbReference type="SAM" id="Phobius"/>
    </source>
</evidence>
<keyword evidence="1" id="KW-0472">Membrane</keyword>
<feature type="transmembrane region" description="Helical" evidence="1">
    <location>
        <begin position="83"/>
        <end position="107"/>
    </location>
</feature>
<feature type="transmembrane region" description="Helical" evidence="1">
    <location>
        <begin position="114"/>
        <end position="131"/>
    </location>
</feature>
<dbReference type="AlphaFoldDB" id="A0A378WM47"/>
<protein>
    <submittedName>
        <fullName evidence="2">Predicted integral membrane protein</fullName>
    </submittedName>
</protein>